<accession>C9RBD5</accession>
<dbReference type="InterPro" id="IPR009001">
    <property type="entry name" value="Transl_elong_EF1A/Init_IF2_C"/>
</dbReference>
<keyword evidence="8 10" id="KW-0342">GTP-binding</keyword>
<sequence length="400" mass="44201">MAKEKFVRTKPHVNVGTIGHVDHGKTTLTAAITLVLSRHGLAKFTKYDEIDKAPEERMRGITINTAHVEYETEKRHYAHVDCPGHADYVKNMITGAAQMDGAILVVSAADGPMPQTREHILLARQVGVPYIVVFLNKADMVDDPELLELVEMEVRELLNTYDFPGDDAPVIVGSALKALECGCGKRECEHCGPIWKLLDAIDEYIPTPQRDVDKPFLMPIEDVFSITGRGTVVTGRIERGRIKAGDEVEIVGFADKPKKTVVTSVEMFRKVLDEGVAGDNVGCLLRGIERKEVERGMVLAKPGSILPHRKFTAEVYVLTKEEGGRHTPFFNGYRPQFYFRTTDVTGEIKLPEGVEMVMPGDNVRLEVELITPIAIEEGLRFAIREGGRTVGAGVVTGLLD</sequence>
<dbReference type="NCBIfam" id="TIGR00231">
    <property type="entry name" value="small_GTP"/>
    <property type="match status" value="1"/>
</dbReference>
<feature type="binding site" evidence="10">
    <location>
        <begin position="136"/>
        <end position="139"/>
    </location>
    <ligand>
        <name>GTP</name>
        <dbReference type="ChEBI" id="CHEBI:37565"/>
    </ligand>
</feature>
<dbReference type="SUPFAM" id="SSF50447">
    <property type="entry name" value="Translation proteins"/>
    <property type="match status" value="1"/>
</dbReference>
<comment type="catalytic activity">
    <reaction evidence="10">
        <text>GTP + H2O = GDP + phosphate + H(+)</text>
        <dbReference type="Rhea" id="RHEA:19669"/>
        <dbReference type="ChEBI" id="CHEBI:15377"/>
        <dbReference type="ChEBI" id="CHEBI:15378"/>
        <dbReference type="ChEBI" id="CHEBI:37565"/>
        <dbReference type="ChEBI" id="CHEBI:43474"/>
        <dbReference type="ChEBI" id="CHEBI:58189"/>
        <dbReference type="EC" id="3.6.5.3"/>
    </reaction>
</comment>
<dbReference type="NCBIfam" id="NF000766">
    <property type="entry name" value="PRK00049.1"/>
    <property type="match status" value="1"/>
</dbReference>
<keyword evidence="2 10" id="KW-0963">Cytoplasm</keyword>
<keyword evidence="4 10" id="KW-0251">Elongation factor</keyword>
<dbReference type="AlphaFoldDB" id="C9RBD5"/>
<evidence type="ECO:0000256" key="5">
    <source>
        <dbReference type="ARBA" id="ARBA00022801"/>
    </source>
</evidence>
<evidence type="ECO:0000256" key="10">
    <source>
        <dbReference type="HAMAP-Rule" id="MF_00118"/>
    </source>
</evidence>
<dbReference type="InterPro" id="IPR004161">
    <property type="entry name" value="EFTu-like_2"/>
</dbReference>
<feature type="binding site" evidence="10">
    <location>
        <begin position="19"/>
        <end position="26"/>
    </location>
    <ligand>
        <name>GTP</name>
        <dbReference type="ChEBI" id="CHEBI:37565"/>
    </ligand>
</feature>
<dbReference type="InterPro" id="IPR033720">
    <property type="entry name" value="EFTU_2"/>
</dbReference>
<dbReference type="CDD" id="cd01884">
    <property type="entry name" value="EF_Tu"/>
    <property type="match status" value="1"/>
</dbReference>
<evidence type="ECO:0000256" key="7">
    <source>
        <dbReference type="ARBA" id="ARBA00022917"/>
    </source>
</evidence>
<evidence type="ECO:0000259" key="11">
    <source>
        <dbReference type="PROSITE" id="PS51722"/>
    </source>
</evidence>
<evidence type="ECO:0000256" key="9">
    <source>
        <dbReference type="ARBA" id="ARBA00029554"/>
    </source>
</evidence>
<gene>
    <name evidence="10" type="primary">tuf</name>
    <name evidence="12" type="ordered locus">Adeg_0409</name>
</gene>
<comment type="subunit">
    <text evidence="10">Monomer.</text>
</comment>
<dbReference type="HAMAP" id="MF_00118_B">
    <property type="entry name" value="EF_Tu_B"/>
    <property type="match status" value="1"/>
</dbReference>
<dbReference type="SUPFAM" id="SSF50465">
    <property type="entry name" value="EF-Tu/eEF-1alpha/eIF2-gamma C-terminal domain"/>
    <property type="match status" value="1"/>
</dbReference>
<comment type="similarity">
    <text evidence="1 10">Belongs to the TRAFAC class translation factor GTPase superfamily. Classic translation factor GTPase family. EF-Tu/EF-1A subfamily.</text>
</comment>
<dbReference type="FunFam" id="3.40.50.300:FF:000003">
    <property type="entry name" value="Elongation factor Tu"/>
    <property type="match status" value="1"/>
</dbReference>
<dbReference type="Gene3D" id="3.40.50.300">
    <property type="entry name" value="P-loop containing nucleotide triphosphate hydrolases"/>
    <property type="match status" value="1"/>
</dbReference>
<dbReference type="InterPro" id="IPR041709">
    <property type="entry name" value="EF-Tu_GTP-bd"/>
</dbReference>
<dbReference type="Pfam" id="PF03143">
    <property type="entry name" value="GTP_EFTU_D3"/>
    <property type="match status" value="1"/>
</dbReference>
<dbReference type="InterPro" id="IPR004160">
    <property type="entry name" value="Transl_elong_EFTu/EF1A_C"/>
</dbReference>
<comment type="subcellular location">
    <subcellularLocation>
        <location evidence="10">Cytoplasm</location>
    </subcellularLocation>
</comment>
<dbReference type="EMBL" id="CP001785">
    <property type="protein sequence ID" value="ACX51562.1"/>
    <property type="molecule type" value="Genomic_DNA"/>
</dbReference>
<dbReference type="Pfam" id="PF00009">
    <property type="entry name" value="GTP_EFTU"/>
    <property type="match status" value="1"/>
</dbReference>
<evidence type="ECO:0000256" key="4">
    <source>
        <dbReference type="ARBA" id="ARBA00022768"/>
    </source>
</evidence>
<keyword evidence="10" id="KW-0479">Metal-binding</keyword>
<evidence type="ECO:0000256" key="2">
    <source>
        <dbReference type="ARBA" id="ARBA00022490"/>
    </source>
</evidence>
<keyword evidence="3 10" id="KW-0547">Nucleotide-binding</keyword>
<dbReference type="EC" id="3.6.5.3" evidence="10"/>
<evidence type="ECO:0000313" key="12">
    <source>
        <dbReference type="EMBL" id="ACX51562.1"/>
    </source>
</evidence>
<dbReference type="GO" id="GO:0000287">
    <property type="term" value="F:magnesium ion binding"/>
    <property type="evidence" value="ECO:0007669"/>
    <property type="project" value="UniProtKB-UniRule"/>
</dbReference>
<dbReference type="GO" id="GO:0003746">
    <property type="term" value="F:translation elongation factor activity"/>
    <property type="evidence" value="ECO:0007669"/>
    <property type="project" value="UniProtKB-UniRule"/>
</dbReference>
<dbReference type="Gene3D" id="2.40.30.10">
    <property type="entry name" value="Translation factors"/>
    <property type="match status" value="2"/>
</dbReference>
<dbReference type="GO" id="GO:0003924">
    <property type="term" value="F:GTPase activity"/>
    <property type="evidence" value="ECO:0007669"/>
    <property type="project" value="UniProtKB-UniRule"/>
</dbReference>
<dbReference type="GO" id="GO:0005829">
    <property type="term" value="C:cytosol"/>
    <property type="evidence" value="ECO:0007669"/>
    <property type="project" value="TreeGrafter"/>
</dbReference>
<dbReference type="FunFam" id="2.40.30.10:FF:000001">
    <property type="entry name" value="Elongation factor Tu"/>
    <property type="match status" value="1"/>
</dbReference>
<dbReference type="InterPro" id="IPR050055">
    <property type="entry name" value="EF-Tu_GTPase"/>
</dbReference>
<evidence type="ECO:0000313" key="13">
    <source>
        <dbReference type="Proteomes" id="UP000002620"/>
    </source>
</evidence>
<dbReference type="RefSeq" id="WP_015738440.1">
    <property type="nucleotide sequence ID" value="NC_013385.1"/>
</dbReference>
<feature type="binding site" evidence="10">
    <location>
        <begin position="81"/>
        <end position="85"/>
    </location>
    <ligand>
        <name>GTP</name>
        <dbReference type="ChEBI" id="CHEBI:37565"/>
    </ligand>
</feature>
<dbReference type="PRINTS" id="PR00315">
    <property type="entry name" value="ELONGATNFCT"/>
</dbReference>
<dbReference type="CDD" id="cd03707">
    <property type="entry name" value="EFTU_III"/>
    <property type="match status" value="1"/>
</dbReference>
<evidence type="ECO:0000256" key="8">
    <source>
        <dbReference type="ARBA" id="ARBA00023134"/>
    </source>
</evidence>
<keyword evidence="6 10" id="KW-0460">Magnesium</keyword>
<protein>
    <recommendedName>
        <fullName evidence="9 10">Elongation factor Tu</fullName>
        <shortName evidence="10">EF-Tu</shortName>
        <ecNumber evidence="10">3.6.5.3</ecNumber>
    </recommendedName>
</protein>
<dbReference type="PANTHER" id="PTHR43721:SF22">
    <property type="entry name" value="ELONGATION FACTOR TU, MITOCHONDRIAL"/>
    <property type="match status" value="1"/>
</dbReference>
<dbReference type="InterPro" id="IPR009000">
    <property type="entry name" value="Transl_B-barrel_sf"/>
</dbReference>
<dbReference type="PROSITE" id="PS00301">
    <property type="entry name" value="G_TR_1"/>
    <property type="match status" value="1"/>
</dbReference>
<dbReference type="HOGENOM" id="CLU_007265_0_0_9"/>
<dbReference type="GO" id="GO:0005525">
    <property type="term" value="F:GTP binding"/>
    <property type="evidence" value="ECO:0007669"/>
    <property type="project" value="UniProtKB-UniRule"/>
</dbReference>
<dbReference type="InterPro" id="IPR004541">
    <property type="entry name" value="Transl_elong_EFTu/EF1A_bac/org"/>
</dbReference>
<dbReference type="eggNOG" id="COG0050">
    <property type="taxonomic scope" value="Bacteria"/>
</dbReference>
<dbReference type="InterPro" id="IPR031157">
    <property type="entry name" value="G_TR_CS"/>
</dbReference>
<keyword evidence="7 10" id="KW-0648">Protein biosynthesis</keyword>
<feature type="domain" description="Tr-type G" evidence="11">
    <location>
        <begin position="10"/>
        <end position="209"/>
    </location>
</feature>
<dbReference type="CDD" id="cd03697">
    <property type="entry name" value="EFTU_II"/>
    <property type="match status" value="1"/>
</dbReference>
<keyword evidence="5 10" id="KW-0378">Hydrolase</keyword>
<name>C9RBD5_AMMDK</name>
<comment type="function">
    <text evidence="10">GTP hydrolase that promotes the GTP-dependent binding of aminoacyl-tRNA to the A-site of ribosomes during protein biosynthesis.</text>
</comment>
<dbReference type="InterPro" id="IPR000795">
    <property type="entry name" value="T_Tr_GTP-bd_dom"/>
</dbReference>
<dbReference type="PROSITE" id="PS51722">
    <property type="entry name" value="G_TR_2"/>
    <property type="match status" value="1"/>
</dbReference>
<keyword evidence="13" id="KW-1185">Reference proteome</keyword>
<dbReference type="OrthoDB" id="9804504at2"/>
<evidence type="ECO:0000256" key="1">
    <source>
        <dbReference type="ARBA" id="ARBA00007249"/>
    </source>
</evidence>
<dbReference type="NCBIfam" id="NF009373">
    <property type="entry name" value="PRK12736.1"/>
    <property type="match status" value="1"/>
</dbReference>
<dbReference type="NCBIfam" id="NF009372">
    <property type="entry name" value="PRK12735.1"/>
    <property type="match status" value="1"/>
</dbReference>
<dbReference type="InterPro" id="IPR005225">
    <property type="entry name" value="Small_GTP-bd"/>
</dbReference>
<dbReference type="Proteomes" id="UP000002620">
    <property type="component" value="Chromosome"/>
</dbReference>
<dbReference type="SUPFAM" id="SSF52540">
    <property type="entry name" value="P-loop containing nucleoside triphosphate hydrolases"/>
    <property type="match status" value="1"/>
</dbReference>
<dbReference type="Pfam" id="PF03144">
    <property type="entry name" value="GTP_EFTU_D2"/>
    <property type="match status" value="1"/>
</dbReference>
<dbReference type="NCBIfam" id="TIGR00485">
    <property type="entry name" value="EF-Tu"/>
    <property type="match status" value="1"/>
</dbReference>
<organism evidence="12 13">
    <name type="scientific">Ammonifex degensii (strain DSM 10501 / KC4)</name>
    <dbReference type="NCBI Taxonomy" id="429009"/>
    <lineage>
        <taxon>Bacteria</taxon>
        <taxon>Bacillati</taxon>
        <taxon>Bacillota</taxon>
        <taxon>Clostridia</taxon>
        <taxon>Thermoanaerobacterales</taxon>
        <taxon>Thermoanaerobacteraceae</taxon>
        <taxon>Ammonifex</taxon>
    </lineage>
</organism>
<dbReference type="InterPro" id="IPR027417">
    <property type="entry name" value="P-loop_NTPase"/>
</dbReference>
<dbReference type="KEGG" id="adg:Adeg_0409"/>
<reference evidence="12 13" key="1">
    <citation type="submission" date="2009-10" db="EMBL/GenBank/DDBJ databases">
        <title>Complete sequence of chromosome of Ammonifex degensii KC4.</title>
        <authorList>
            <consortium name="US DOE Joint Genome Institute"/>
            <person name="Kerfeld C."/>
            <person name="Goodner B."/>
            <person name="Huber H."/>
            <person name="Stetter K."/>
            <person name="Lucas S."/>
            <person name="Copeland A."/>
            <person name="Lapidus A."/>
            <person name="Glavina del Rio T."/>
            <person name="Dalin E."/>
            <person name="Tice H."/>
            <person name="Bruce D."/>
            <person name="Goodwin L."/>
            <person name="Pitluck S."/>
            <person name="Saunders E."/>
            <person name="Brettin T."/>
            <person name="Detter J.C."/>
            <person name="Han C."/>
            <person name="Larimer F."/>
            <person name="Land M."/>
            <person name="Hauser L."/>
            <person name="Kyrpides N."/>
            <person name="Ovchinnikova G."/>
            <person name="Richardson P."/>
        </authorList>
    </citation>
    <scope>NUCLEOTIDE SEQUENCE [LARGE SCALE GENOMIC DNA]</scope>
    <source>
        <strain evidence="13">DSM 10501 / KC4</strain>
    </source>
</reference>
<evidence type="ECO:0000256" key="3">
    <source>
        <dbReference type="ARBA" id="ARBA00022741"/>
    </source>
</evidence>
<dbReference type="STRING" id="429009.Adeg_0409"/>
<proteinExistence type="inferred from homology"/>
<evidence type="ECO:0000256" key="6">
    <source>
        <dbReference type="ARBA" id="ARBA00022842"/>
    </source>
</evidence>
<dbReference type="PANTHER" id="PTHR43721">
    <property type="entry name" value="ELONGATION FACTOR TU-RELATED"/>
    <property type="match status" value="1"/>
</dbReference>
<feature type="binding site" evidence="10">
    <location>
        <position position="26"/>
    </location>
    <ligand>
        <name>Mg(2+)</name>
        <dbReference type="ChEBI" id="CHEBI:18420"/>
    </ligand>
</feature>